<dbReference type="Proteomes" id="UP000078070">
    <property type="component" value="Chromosome"/>
</dbReference>
<dbReference type="Gene3D" id="1.20.1590.10">
    <property type="entry name" value="YP_001051499.1 domain like"/>
    <property type="match status" value="1"/>
</dbReference>
<evidence type="ECO:0000313" key="2">
    <source>
        <dbReference type="Proteomes" id="UP000078070"/>
    </source>
</evidence>
<reference evidence="1 2" key="2">
    <citation type="journal article" date="2018" name="Int. J. Syst. Evol. Microbiol.">
        <title>Marinobacterium aestuarii sp. nov., a benzene-degrading marine bacterium isolated from estuary sediment.</title>
        <authorList>
            <person name="Bae S.S."/>
            <person name="Jung J."/>
            <person name="Chung D."/>
            <person name="Baek K."/>
        </authorList>
    </citation>
    <scope>NUCLEOTIDE SEQUENCE [LARGE SCALE GENOMIC DNA]</scope>
    <source>
        <strain evidence="1 2">ST58-10</strain>
    </source>
</reference>
<dbReference type="KEGG" id="mars:A8C75_22500"/>
<dbReference type="Pfam" id="PF04222">
    <property type="entry name" value="DUF416"/>
    <property type="match status" value="1"/>
</dbReference>
<dbReference type="AlphaFoldDB" id="A0A1A9F429"/>
<keyword evidence="2" id="KW-1185">Reference proteome</keyword>
<gene>
    <name evidence="1" type="ORF">A8C75_22500</name>
</gene>
<accession>A0A1A9F429</accession>
<reference evidence="2" key="1">
    <citation type="submission" date="2016-05" db="EMBL/GenBank/DDBJ databases">
        <authorList>
            <person name="Baek K."/>
            <person name="Yang S.-J."/>
        </authorList>
    </citation>
    <scope>NUCLEOTIDE SEQUENCE [LARGE SCALE GENOMIC DNA]</scope>
    <source>
        <strain evidence="2">ST58-10</strain>
    </source>
</reference>
<dbReference type="STRING" id="1821621.A8C75_22500"/>
<organism evidence="1 2">
    <name type="scientific">Marinobacterium aestuarii</name>
    <dbReference type="NCBI Taxonomy" id="1821621"/>
    <lineage>
        <taxon>Bacteria</taxon>
        <taxon>Pseudomonadati</taxon>
        <taxon>Pseudomonadota</taxon>
        <taxon>Gammaproteobacteria</taxon>
        <taxon>Oceanospirillales</taxon>
        <taxon>Oceanospirillaceae</taxon>
        <taxon>Marinobacterium</taxon>
    </lineage>
</organism>
<protein>
    <recommendedName>
        <fullName evidence="3">DUF416 domain-containing protein</fullName>
    </recommendedName>
</protein>
<proteinExistence type="predicted"/>
<evidence type="ECO:0000313" key="1">
    <source>
        <dbReference type="EMBL" id="ANG64976.1"/>
    </source>
</evidence>
<dbReference type="RefSeq" id="WP_067386746.1">
    <property type="nucleotide sequence ID" value="NZ_CP015839.1"/>
</dbReference>
<evidence type="ECO:0008006" key="3">
    <source>
        <dbReference type="Google" id="ProtNLM"/>
    </source>
</evidence>
<sequence>MSDQLDIEARLSELEQVRLTAFCATLSERMFPNFALFSRLAEFGDAQQLRQILNGVWDHLSNSGAKMNFEVQLDKVESNMPDLDAFDMYGASPALDSVLALFSTLSATLDNDASEAVAVLNLSRECVASYIEVTEGDDQMSDEELVRFINTHDMMLQEEAFVDTALELLEADGPFNPALVKQLRELGRNEDFSNIGISDQD</sequence>
<dbReference type="EMBL" id="CP015839">
    <property type="protein sequence ID" value="ANG64976.1"/>
    <property type="molecule type" value="Genomic_DNA"/>
</dbReference>
<dbReference type="OrthoDB" id="9204516at2"/>
<name>A0A1A9F429_9GAMM</name>
<dbReference type="InterPro" id="IPR007338">
    <property type="entry name" value="DUF416"/>
</dbReference>
<dbReference type="InterPro" id="IPR023381">
    <property type="entry name" value="YP001051499.1-like_dom_sf"/>
</dbReference>